<dbReference type="CDD" id="cd06267">
    <property type="entry name" value="PBP1_LacI_sugar_binding-like"/>
    <property type="match status" value="1"/>
</dbReference>
<dbReference type="CDD" id="cd01949">
    <property type="entry name" value="GGDEF"/>
    <property type="match status" value="1"/>
</dbReference>
<dbReference type="SMART" id="SM00267">
    <property type="entry name" value="GGDEF"/>
    <property type="match status" value="1"/>
</dbReference>
<dbReference type="Gene3D" id="3.40.50.2300">
    <property type="match status" value="2"/>
</dbReference>
<keyword evidence="3" id="KW-0804">Transcription</keyword>
<dbReference type="PANTHER" id="PTHR46663">
    <property type="entry name" value="DIGUANYLATE CYCLASE DGCT-RELATED"/>
    <property type="match status" value="1"/>
</dbReference>
<organism evidence="5 6">
    <name type="scientific">Catenuloplanes niger</name>
    <dbReference type="NCBI Taxonomy" id="587534"/>
    <lineage>
        <taxon>Bacteria</taxon>
        <taxon>Bacillati</taxon>
        <taxon>Actinomycetota</taxon>
        <taxon>Actinomycetes</taxon>
        <taxon>Micromonosporales</taxon>
        <taxon>Micromonosporaceae</taxon>
        <taxon>Catenuloplanes</taxon>
    </lineage>
</organism>
<dbReference type="PROSITE" id="PS50887">
    <property type="entry name" value="GGDEF"/>
    <property type="match status" value="1"/>
</dbReference>
<evidence type="ECO:0000313" key="6">
    <source>
        <dbReference type="Proteomes" id="UP001183629"/>
    </source>
</evidence>
<dbReference type="AlphaFoldDB" id="A0AAE3ZND2"/>
<keyword evidence="6" id="KW-1185">Reference proteome</keyword>
<dbReference type="GO" id="GO:0003677">
    <property type="term" value="F:DNA binding"/>
    <property type="evidence" value="ECO:0007669"/>
    <property type="project" value="UniProtKB-KW"/>
</dbReference>
<evidence type="ECO:0000259" key="4">
    <source>
        <dbReference type="PROSITE" id="PS50887"/>
    </source>
</evidence>
<dbReference type="PANTHER" id="PTHR46663:SF3">
    <property type="entry name" value="SLL0267 PROTEIN"/>
    <property type="match status" value="1"/>
</dbReference>
<evidence type="ECO:0000313" key="5">
    <source>
        <dbReference type="EMBL" id="MDR7322082.1"/>
    </source>
</evidence>
<evidence type="ECO:0000256" key="1">
    <source>
        <dbReference type="ARBA" id="ARBA00023015"/>
    </source>
</evidence>
<name>A0AAE3ZND2_9ACTN</name>
<gene>
    <name evidence="5" type="ORF">J2S44_002332</name>
</gene>
<keyword evidence="1" id="KW-0805">Transcription regulation</keyword>
<keyword evidence="2" id="KW-0238">DNA-binding</keyword>
<dbReference type="NCBIfam" id="TIGR00254">
    <property type="entry name" value="GGDEF"/>
    <property type="match status" value="1"/>
</dbReference>
<reference evidence="5 6" key="1">
    <citation type="submission" date="2023-07" db="EMBL/GenBank/DDBJ databases">
        <title>Sequencing the genomes of 1000 actinobacteria strains.</title>
        <authorList>
            <person name="Klenk H.-P."/>
        </authorList>
    </citation>
    <scope>NUCLEOTIDE SEQUENCE [LARGE SCALE GENOMIC DNA]</scope>
    <source>
        <strain evidence="5 6">DSM 44711</strain>
    </source>
</reference>
<comment type="caution">
    <text evidence="5">The sequence shown here is derived from an EMBL/GenBank/DDBJ whole genome shotgun (WGS) entry which is preliminary data.</text>
</comment>
<dbReference type="InterPro" id="IPR046335">
    <property type="entry name" value="LacI/GalR-like_sensor"/>
</dbReference>
<feature type="domain" description="GGDEF" evidence="4">
    <location>
        <begin position="537"/>
        <end position="667"/>
    </location>
</feature>
<dbReference type="RefSeq" id="WP_310411907.1">
    <property type="nucleotide sequence ID" value="NZ_JAVDYC010000001.1"/>
</dbReference>
<dbReference type="Pfam" id="PF13377">
    <property type="entry name" value="Peripla_BP_3"/>
    <property type="match status" value="1"/>
</dbReference>
<dbReference type="SUPFAM" id="SSF53822">
    <property type="entry name" value="Periplasmic binding protein-like I"/>
    <property type="match status" value="1"/>
</dbReference>
<dbReference type="Proteomes" id="UP001183629">
    <property type="component" value="Unassembled WGS sequence"/>
</dbReference>
<evidence type="ECO:0000256" key="3">
    <source>
        <dbReference type="ARBA" id="ARBA00023163"/>
    </source>
</evidence>
<sequence>MNGLTIGVLSPFVGGDYYGGLLAGVTEAAAARGGRVLAVQTLAPGARRADSEGVPDWDAPVGWAHVDAFVVVIGAVDDGHLARLHATGKPVVLISHRSTALPLHAVLPDNRSGVRDAVAHLIAHGHTRIAFAGALDVPDIRERHAGYLAALADHDLPELLFAAADNHERGGRVAAAEMLAAGLPCTAVVCGTDRNAIGVLETLTAAGHRVPEAQAVIGFDDIPGALYTEPTLASVAQPLRRIGAAAVAALDRGDGVTFVPTVFVPRESCGCDRPAPRPPDTALAARLADPAVPEAALAAELRGWTLAELDEALHGLVTEQRARRILLRVAQDRARAQFGDIRYLQDTLNAQYQLGTELLRTDEQDPRALGWLRRLPVTAGCLGLWHGSPRRDPRPEQHREKRRGALEISGAFHCGTTGGRVDVADFPPAGLFDAARPDTGEIVFVISVRSSAHDWGLLATVARIQDKTPPGREPMNQSGALLAVALDQEFMLRSLREQEERLRRTALYDHLTGLPNRGLFLDRLRQAVDRARREPAYAFAVLFLDLDGFKAVNDTLGHAAGDQLLVQTAGRITALLRETDTAARFGGDEFLVLLDDVDGPNSAAAVAERARAALARPFELAEGTARVSASIGSALSTDGHPTAEALLRVADAAMYHAKSVRRAGIRR</sequence>
<evidence type="ECO:0000256" key="2">
    <source>
        <dbReference type="ARBA" id="ARBA00023125"/>
    </source>
</evidence>
<dbReference type="InterPro" id="IPR028082">
    <property type="entry name" value="Peripla_BP_I"/>
</dbReference>
<dbReference type="SUPFAM" id="SSF55073">
    <property type="entry name" value="Nucleotide cyclase"/>
    <property type="match status" value="1"/>
</dbReference>
<proteinExistence type="predicted"/>
<dbReference type="Pfam" id="PF00990">
    <property type="entry name" value="GGDEF"/>
    <property type="match status" value="1"/>
</dbReference>
<dbReference type="InterPro" id="IPR052163">
    <property type="entry name" value="DGC-Regulatory_Protein"/>
</dbReference>
<dbReference type="Gene3D" id="3.30.70.270">
    <property type="match status" value="1"/>
</dbReference>
<dbReference type="InterPro" id="IPR000160">
    <property type="entry name" value="GGDEF_dom"/>
</dbReference>
<dbReference type="InterPro" id="IPR029787">
    <property type="entry name" value="Nucleotide_cyclase"/>
</dbReference>
<dbReference type="EMBL" id="JAVDYC010000001">
    <property type="protein sequence ID" value="MDR7322082.1"/>
    <property type="molecule type" value="Genomic_DNA"/>
</dbReference>
<accession>A0AAE3ZND2</accession>
<protein>
    <submittedName>
        <fullName evidence="5">Diguanylate cyclase (GGDEF)-like protein</fullName>
    </submittedName>
</protein>
<dbReference type="InterPro" id="IPR043128">
    <property type="entry name" value="Rev_trsase/Diguanyl_cyclase"/>
</dbReference>